<dbReference type="AlphaFoldDB" id="A0A4P2Q2L4"/>
<feature type="compositionally biased region" description="Pro residues" evidence="1">
    <location>
        <begin position="1"/>
        <end position="11"/>
    </location>
</feature>
<evidence type="ECO:0000256" key="1">
    <source>
        <dbReference type="SAM" id="MobiDB-lite"/>
    </source>
</evidence>
<evidence type="ECO:0000313" key="4">
    <source>
        <dbReference type="Proteomes" id="UP000295781"/>
    </source>
</evidence>
<evidence type="ECO:0008006" key="5">
    <source>
        <dbReference type="Google" id="ProtNLM"/>
    </source>
</evidence>
<dbReference type="RefSeq" id="WP_242516377.1">
    <property type="nucleotide sequence ID" value="NZ_CP012670.1"/>
</dbReference>
<feature type="transmembrane region" description="Helical" evidence="2">
    <location>
        <begin position="34"/>
        <end position="55"/>
    </location>
</feature>
<organism evidence="3 4">
    <name type="scientific">Sorangium cellulosum</name>
    <name type="common">Polyangium cellulosum</name>
    <dbReference type="NCBI Taxonomy" id="56"/>
    <lineage>
        <taxon>Bacteria</taxon>
        <taxon>Pseudomonadati</taxon>
        <taxon>Myxococcota</taxon>
        <taxon>Polyangia</taxon>
        <taxon>Polyangiales</taxon>
        <taxon>Polyangiaceae</taxon>
        <taxon>Sorangium</taxon>
    </lineage>
</organism>
<keyword evidence="2" id="KW-0812">Transmembrane</keyword>
<sequence>MVPSSRPPPAPGAEAPPGEPQGGGARRGKRRRRAVIAALLVAVVGVAAAAVLVLAPPAIRREIIAEARARGVALDPGEVELGLRAIRLRGARFSLLGVGGLSGTLARATIELRGLSPARIAAERVELALVGTDALEGLPAWAARYGARAAALPLAAGSVRVGFRDRDGAPEAFALEGASLQRGAGGVGVGAAAPPGALRPERGVLRQARVLVAGEEIARTDVAWSIGAASVSVGLGGEEAATAPLRAELRPGPSPGAAIELAPTPLTSVAALLGVDVGASRMIVSGTLALRLADGAARTALSEAPIEGPIALTVKGFTLPHPRELDGLLFGDTTVLKADARLSADRQRVALSRVEVAAGALKLGGTGTIQRDGADASIAMDLSGSIPCSLLAGSAAQAHLAGVVGLLAGDLARRTLAGTVAVRVRVDARASRLTAARVDPSAILRCKVRF</sequence>
<feature type="region of interest" description="Disordered" evidence="1">
    <location>
        <begin position="1"/>
        <end position="27"/>
    </location>
</feature>
<name>A0A4P2Q2L4_SORCE</name>
<proteinExistence type="predicted"/>
<reference evidence="3 4" key="1">
    <citation type="submission" date="2015-09" db="EMBL/GenBank/DDBJ databases">
        <title>Sorangium comparison.</title>
        <authorList>
            <person name="Zaburannyi N."/>
            <person name="Bunk B."/>
            <person name="Overmann J."/>
            <person name="Mueller R."/>
        </authorList>
    </citation>
    <scope>NUCLEOTIDE SEQUENCE [LARGE SCALE GENOMIC DNA]</scope>
    <source>
        <strain evidence="3 4">So ceGT47</strain>
    </source>
</reference>
<protein>
    <recommendedName>
        <fullName evidence="5">AsmA-like C-terminal domain-containing protein</fullName>
    </recommendedName>
</protein>
<keyword evidence="2" id="KW-0472">Membrane</keyword>
<gene>
    <name evidence="3" type="ORF">SOCEGT47_040720</name>
</gene>
<evidence type="ECO:0000313" key="3">
    <source>
        <dbReference type="EMBL" id="AUX23545.1"/>
    </source>
</evidence>
<accession>A0A4P2Q2L4</accession>
<dbReference type="EMBL" id="CP012670">
    <property type="protein sequence ID" value="AUX23545.1"/>
    <property type="molecule type" value="Genomic_DNA"/>
</dbReference>
<keyword evidence="2" id="KW-1133">Transmembrane helix</keyword>
<dbReference type="Proteomes" id="UP000295781">
    <property type="component" value="Chromosome"/>
</dbReference>
<evidence type="ECO:0000256" key="2">
    <source>
        <dbReference type="SAM" id="Phobius"/>
    </source>
</evidence>